<reference evidence="18" key="1">
    <citation type="submission" date="2020-10" db="EMBL/GenBank/DDBJ databases">
        <authorList>
            <person name="Gilroy R."/>
        </authorList>
    </citation>
    <scope>NUCLEOTIDE SEQUENCE</scope>
    <source>
        <strain evidence="18">CHK160-1198</strain>
    </source>
</reference>
<evidence type="ECO:0000256" key="12">
    <source>
        <dbReference type="ARBA" id="ARBA00023136"/>
    </source>
</evidence>
<evidence type="ECO:0000256" key="4">
    <source>
        <dbReference type="ARBA" id="ARBA00022475"/>
    </source>
</evidence>
<evidence type="ECO:0000256" key="14">
    <source>
        <dbReference type="ARBA" id="ARBA00023316"/>
    </source>
</evidence>
<protein>
    <submittedName>
        <fullName evidence="18">Transglycosylase domain-containing protein</fullName>
    </submittedName>
</protein>
<dbReference type="Pfam" id="PF00912">
    <property type="entry name" value="Transgly"/>
    <property type="match status" value="1"/>
</dbReference>
<evidence type="ECO:0000256" key="8">
    <source>
        <dbReference type="ARBA" id="ARBA00022679"/>
    </source>
</evidence>
<keyword evidence="7" id="KW-0328">Glycosyltransferase</keyword>
<dbReference type="InterPro" id="IPR023346">
    <property type="entry name" value="Lysozyme-like_dom_sf"/>
</dbReference>
<keyword evidence="13" id="KW-0511">Multifunctional enzyme</keyword>
<evidence type="ECO:0000313" key="18">
    <source>
        <dbReference type="EMBL" id="HIU63659.1"/>
    </source>
</evidence>
<keyword evidence="5" id="KW-0121">Carboxypeptidase</keyword>
<dbReference type="PANTHER" id="PTHR32282">
    <property type="entry name" value="BINDING PROTEIN TRANSPEPTIDASE, PUTATIVE-RELATED"/>
    <property type="match status" value="1"/>
</dbReference>
<evidence type="ECO:0000313" key="19">
    <source>
        <dbReference type="Proteomes" id="UP000824099"/>
    </source>
</evidence>
<evidence type="ECO:0000256" key="9">
    <source>
        <dbReference type="ARBA" id="ARBA00022801"/>
    </source>
</evidence>
<dbReference type="GO" id="GO:0009252">
    <property type="term" value="P:peptidoglycan biosynthetic process"/>
    <property type="evidence" value="ECO:0007669"/>
    <property type="project" value="UniProtKB-KW"/>
</dbReference>
<dbReference type="GO" id="GO:0030288">
    <property type="term" value="C:outer membrane-bounded periplasmic space"/>
    <property type="evidence" value="ECO:0007669"/>
    <property type="project" value="TreeGrafter"/>
</dbReference>
<comment type="similarity">
    <text evidence="3">In the N-terminal section; belongs to the glycosyltransferase 51 family.</text>
</comment>
<evidence type="ECO:0000256" key="10">
    <source>
        <dbReference type="ARBA" id="ARBA00022960"/>
    </source>
</evidence>
<keyword evidence="11" id="KW-0573">Peptidoglycan synthesis</keyword>
<proteinExistence type="inferred from homology"/>
<dbReference type="GO" id="GO:0071555">
    <property type="term" value="P:cell wall organization"/>
    <property type="evidence" value="ECO:0007669"/>
    <property type="project" value="UniProtKB-KW"/>
</dbReference>
<reference evidence="18" key="2">
    <citation type="journal article" date="2021" name="PeerJ">
        <title>Extensive microbial diversity within the chicken gut microbiome revealed by metagenomics and culture.</title>
        <authorList>
            <person name="Gilroy R."/>
            <person name="Ravi A."/>
            <person name="Getino M."/>
            <person name="Pursley I."/>
            <person name="Horton D.L."/>
            <person name="Alikhan N.F."/>
            <person name="Baker D."/>
            <person name="Gharbi K."/>
            <person name="Hall N."/>
            <person name="Watson M."/>
            <person name="Adriaenssens E.M."/>
            <person name="Foster-Nyarko E."/>
            <person name="Jarju S."/>
            <person name="Secka A."/>
            <person name="Antonio M."/>
            <person name="Oren A."/>
            <person name="Chaudhuri R.R."/>
            <person name="La Ragione R."/>
            <person name="Hildebrand F."/>
            <person name="Pallen M.J."/>
        </authorList>
    </citation>
    <scope>NUCLEOTIDE SEQUENCE</scope>
    <source>
        <strain evidence="18">CHK160-1198</strain>
    </source>
</reference>
<organism evidence="18 19">
    <name type="scientific">Candidatus Avacidaminococcus intestinavium</name>
    <dbReference type="NCBI Taxonomy" id="2840684"/>
    <lineage>
        <taxon>Bacteria</taxon>
        <taxon>Bacillati</taxon>
        <taxon>Bacillota</taxon>
        <taxon>Negativicutes</taxon>
        <taxon>Acidaminococcales</taxon>
        <taxon>Acidaminococcaceae</taxon>
        <taxon>Acidaminococcaceae incertae sedis</taxon>
        <taxon>Candidatus Avacidaminococcus</taxon>
    </lineage>
</organism>
<evidence type="ECO:0000259" key="17">
    <source>
        <dbReference type="Pfam" id="PF00912"/>
    </source>
</evidence>
<comment type="subcellular location">
    <subcellularLocation>
        <location evidence="1">Cell membrane</location>
    </subcellularLocation>
</comment>
<keyword evidence="4" id="KW-1003">Cell membrane</keyword>
<comment type="catalytic activity">
    <reaction evidence="16">
        <text>[GlcNAc-(1-&gt;4)-Mur2Ac(oyl-L-Ala-gamma-D-Glu-L-Lys-D-Ala-D-Ala)](n)-di-trans,octa-cis-undecaprenyl diphosphate + beta-D-GlcNAc-(1-&gt;4)-Mur2Ac(oyl-L-Ala-gamma-D-Glu-L-Lys-D-Ala-D-Ala)-di-trans,octa-cis-undecaprenyl diphosphate = [GlcNAc-(1-&gt;4)-Mur2Ac(oyl-L-Ala-gamma-D-Glu-L-Lys-D-Ala-D-Ala)](n+1)-di-trans,octa-cis-undecaprenyl diphosphate + di-trans,octa-cis-undecaprenyl diphosphate + H(+)</text>
        <dbReference type="Rhea" id="RHEA:23708"/>
        <dbReference type="Rhea" id="RHEA-COMP:9602"/>
        <dbReference type="Rhea" id="RHEA-COMP:9603"/>
        <dbReference type="ChEBI" id="CHEBI:15378"/>
        <dbReference type="ChEBI" id="CHEBI:58405"/>
        <dbReference type="ChEBI" id="CHEBI:60033"/>
        <dbReference type="ChEBI" id="CHEBI:78435"/>
        <dbReference type="EC" id="2.4.99.28"/>
    </reaction>
</comment>
<evidence type="ECO:0000256" key="13">
    <source>
        <dbReference type="ARBA" id="ARBA00023268"/>
    </source>
</evidence>
<dbReference type="InterPro" id="IPR001264">
    <property type="entry name" value="Glyco_trans_51"/>
</dbReference>
<feature type="domain" description="Glycosyl transferase family 51" evidence="17">
    <location>
        <begin position="83"/>
        <end position="246"/>
    </location>
</feature>
<dbReference type="EMBL" id="DVNI01000019">
    <property type="protein sequence ID" value="HIU63659.1"/>
    <property type="molecule type" value="Genomic_DNA"/>
</dbReference>
<dbReference type="GO" id="GO:0009002">
    <property type="term" value="F:serine-type D-Ala-D-Ala carboxypeptidase activity"/>
    <property type="evidence" value="ECO:0007669"/>
    <property type="project" value="UniProtKB-EC"/>
</dbReference>
<evidence type="ECO:0000256" key="7">
    <source>
        <dbReference type="ARBA" id="ARBA00022676"/>
    </source>
</evidence>
<keyword evidence="14" id="KW-0961">Cell wall biogenesis/degradation</keyword>
<dbReference type="FunFam" id="1.10.3810.10:FF:000001">
    <property type="entry name" value="Penicillin-binding protein 1A"/>
    <property type="match status" value="1"/>
</dbReference>
<sequence length="270" mass="30482">MKRILLLLLFILIFLFFPFPKNIGSQNEESLNLARDTAKTQMQTLTSSSFSFLPESSEWPRPFRLIWEAIHLDQTAHSLVKPEHWYTLAEMPSELPQAIISIEDHRFYSHSGVDLDGILRAMLANIQADDIVQGGSTLTQQVIKNLLLTHEQTMERKIWEVFLALIVESQFSKDEILTIYLNTTYLGAGSTGVGQAADIYFGKNATDLNLAECATLAALPYAPSALNPFDNPEGCQKRRNLVLKKMLKRGIITTKTAEDIYDIPIILRNI</sequence>
<dbReference type="SUPFAM" id="SSF53955">
    <property type="entry name" value="Lysozyme-like"/>
    <property type="match status" value="1"/>
</dbReference>
<dbReference type="InterPro" id="IPR050396">
    <property type="entry name" value="Glycosyltr_51/Transpeptidase"/>
</dbReference>
<dbReference type="Gene3D" id="1.10.3810.10">
    <property type="entry name" value="Biosynthetic peptidoglycan transglycosylase-like"/>
    <property type="match status" value="1"/>
</dbReference>
<evidence type="ECO:0000256" key="11">
    <source>
        <dbReference type="ARBA" id="ARBA00022984"/>
    </source>
</evidence>
<evidence type="ECO:0000256" key="5">
    <source>
        <dbReference type="ARBA" id="ARBA00022645"/>
    </source>
</evidence>
<evidence type="ECO:0000256" key="16">
    <source>
        <dbReference type="ARBA" id="ARBA00049902"/>
    </source>
</evidence>
<keyword evidence="6" id="KW-0645">Protease</keyword>
<dbReference type="Proteomes" id="UP000824099">
    <property type="component" value="Unassembled WGS sequence"/>
</dbReference>
<gene>
    <name evidence="18" type="ORF">IAB06_01280</name>
</gene>
<dbReference type="GO" id="GO:0008955">
    <property type="term" value="F:peptidoglycan glycosyltransferase activity"/>
    <property type="evidence" value="ECO:0007669"/>
    <property type="project" value="UniProtKB-EC"/>
</dbReference>
<evidence type="ECO:0000256" key="2">
    <source>
        <dbReference type="ARBA" id="ARBA00007090"/>
    </source>
</evidence>
<keyword evidence="12" id="KW-0472">Membrane</keyword>
<keyword evidence="10" id="KW-0133">Cell shape</keyword>
<keyword evidence="8" id="KW-0808">Transferase</keyword>
<evidence type="ECO:0000256" key="3">
    <source>
        <dbReference type="ARBA" id="ARBA00007739"/>
    </source>
</evidence>
<comment type="similarity">
    <text evidence="2">In the C-terminal section; belongs to the transpeptidase family.</text>
</comment>
<dbReference type="AlphaFoldDB" id="A0A9D1MPA6"/>
<comment type="catalytic activity">
    <reaction evidence="15">
        <text>Preferential cleavage: (Ac)2-L-Lys-D-Ala-|-D-Ala. Also transpeptidation of peptidyl-alanyl moieties that are N-acyl substituents of D-alanine.</text>
        <dbReference type="EC" id="3.4.16.4"/>
    </reaction>
</comment>
<comment type="caution">
    <text evidence="18">The sequence shown here is derived from an EMBL/GenBank/DDBJ whole genome shotgun (WGS) entry which is preliminary data.</text>
</comment>
<evidence type="ECO:0000256" key="6">
    <source>
        <dbReference type="ARBA" id="ARBA00022670"/>
    </source>
</evidence>
<dbReference type="GO" id="GO:0008360">
    <property type="term" value="P:regulation of cell shape"/>
    <property type="evidence" value="ECO:0007669"/>
    <property type="project" value="UniProtKB-KW"/>
</dbReference>
<dbReference type="GO" id="GO:0006508">
    <property type="term" value="P:proteolysis"/>
    <property type="evidence" value="ECO:0007669"/>
    <property type="project" value="UniProtKB-KW"/>
</dbReference>
<keyword evidence="9" id="KW-0378">Hydrolase</keyword>
<dbReference type="InterPro" id="IPR036950">
    <property type="entry name" value="PBP_transglycosylase"/>
</dbReference>
<dbReference type="PANTHER" id="PTHR32282:SF11">
    <property type="entry name" value="PENICILLIN-BINDING PROTEIN 1B"/>
    <property type="match status" value="1"/>
</dbReference>
<dbReference type="GO" id="GO:0005886">
    <property type="term" value="C:plasma membrane"/>
    <property type="evidence" value="ECO:0007669"/>
    <property type="project" value="UniProtKB-SubCell"/>
</dbReference>
<name>A0A9D1MPA6_9FIRM</name>
<evidence type="ECO:0000256" key="15">
    <source>
        <dbReference type="ARBA" id="ARBA00034000"/>
    </source>
</evidence>
<accession>A0A9D1MPA6</accession>
<evidence type="ECO:0000256" key="1">
    <source>
        <dbReference type="ARBA" id="ARBA00004236"/>
    </source>
</evidence>